<reference evidence="2 3" key="1">
    <citation type="journal article" date="2008" name="Nature">
        <title>The genome of Laccaria bicolor provides insights into mycorrhizal symbiosis.</title>
        <authorList>
            <person name="Martin F."/>
            <person name="Aerts A."/>
            <person name="Ahren D."/>
            <person name="Brun A."/>
            <person name="Danchin E.G.J."/>
            <person name="Duchaussoy F."/>
            <person name="Gibon J."/>
            <person name="Kohler A."/>
            <person name="Lindquist E."/>
            <person name="Pereda V."/>
            <person name="Salamov A."/>
            <person name="Shapiro H.J."/>
            <person name="Wuyts J."/>
            <person name="Blaudez D."/>
            <person name="Buee M."/>
            <person name="Brokstein P."/>
            <person name="Canbaeck B."/>
            <person name="Cohen D."/>
            <person name="Courty P.E."/>
            <person name="Coutinho P.M."/>
            <person name="Delaruelle C."/>
            <person name="Detter J.C."/>
            <person name="Deveau A."/>
            <person name="DiFazio S."/>
            <person name="Duplessis S."/>
            <person name="Fraissinet-Tachet L."/>
            <person name="Lucic E."/>
            <person name="Frey-Klett P."/>
            <person name="Fourrey C."/>
            <person name="Feussner I."/>
            <person name="Gay G."/>
            <person name="Grimwood J."/>
            <person name="Hoegger P.J."/>
            <person name="Jain P."/>
            <person name="Kilaru S."/>
            <person name="Labbe J."/>
            <person name="Lin Y.C."/>
            <person name="Legue V."/>
            <person name="Le Tacon F."/>
            <person name="Marmeisse R."/>
            <person name="Melayah D."/>
            <person name="Montanini B."/>
            <person name="Muratet M."/>
            <person name="Nehls U."/>
            <person name="Niculita-Hirzel H."/>
            <person name="Oudot-Le Secq M.P."/>
            <person name="Peter M."/>
            <person name="Quesneville H."/>
            <person name="Rajashekar B."/>
            <person name="Reich M."/>
            <person name="Rouhier N."/>
            <person name="Schmutz J."/>
            <person name="Yin T."/>
            <person name="Chalot M."/>
            <person name="Henrissat B."/>
            <person name="Kuees U."/>
            <person name="Lucas S."/>
            <person name="Van de Peer Y."/>
            <person name="Podila G.K."/>
            <person name="Polle A."/>
            <person name="Pukkila P.J."/>
            <person name="Richardson P.M."/>
            <person name="Rouze P."/>
            <person name="Sanders I.R."/>
            <person name="Stajich J.E."/>
            <person name="Tunlid A."/>
            <person name="Tuskan G."/>
            <person name="Grigoriev I.V."/>
        </authorList>
    </citation>
    <scope>NUCLEOTIDE SEQUENCE [LARGE SCALE GENOMIC DNA]</scope>
    <source>
        <strain evidence="3">S238N-H82 / ATCC MYA-4686</strain>
    </source>
</reference>
<dbReference type="InParanoid" id="B0DCD6"/>
<dbReference type="RefSeq" id="XP_001881669.1">
    <property type="nucleotide sequence ID" value="XM_001881634.1"/>
</dbReference>
<dbReference type="AlphaFoldDB" id="B0DCD6"/>
<feature type="compositionally biased region" description="Basic and acidic residues" evidence="1">
    <location>
        <begin position="627"/>
        <end position="643"/>
    </location>
</feature>
<sequence length="694" mass="76594">MKDRQETSNLAQVKQVFWQGTHKNIIVRFHADTDIEPCLGTHMWNRFLKPVLYTNNEQRSILYEYNYARFENPIKHQWNEGKPSDKIKNLQISEDFEVVTPYPRPGPAPLPTMDLKWAIAVKKQPPPLEPLVRPPTPIVNPPIPPYPARPPTEDILPTRMSKPPPTQLAPAPIPSSTSASTSAPPASATAPEHPPSGLFEPYVPPAAHPAHALYTEHKASAPVRPPISDPIIVKKMDPYEEGLDFVFSFGFQADAYLWSCCMSVDMVGYAKTPVCFTALRLRGFSDPIPTVDETEDFLSSFIPPASVPLQSHILEASPPPATVRVKPEPRDLSFDSAETLPGSDPTLELQQELARYFQVHPSEESELSMQPDVTVKAEPQDGNEETTQLPGPDPSDELHALLAEHLKQTSAVDSLEAEDFLSSVIPPSAPSQPHTLTAVPERVVSLDETLAGSDPALELLARSLQAHPSETHNSSGQPDVVMVKAEPSEANEGLPGSDPSNEFHAARVGYLQSQLNQELRDVSVKSEPQEYQIMPTTIHSSSKQDRRSVSRPSPPSSPASYLFQDNIPRDRSRSTTLATDFGRSSLKRDTEPSKFNATPSRDRSRSATLATDFGAPETQLRGPGQRLKRELSPEPDHKSEPRRLSQPTPSRPRPPPVQPYFSRVRTTQMGNAMRSGEAGPSTGTQTKRIRTEES</sequence>
<evidence type="ECO:0000256" key="1">
    <source>
        <dbReference type="SAM" id="MobiDB-lite"/>
    </source>
</evidence>
<feature type="region of interest" description="Disordered" evidence="1">
    <location>
        <begin position="126"/>
        <end position="201"/>
    </location>
</feature>
<evidence type="ECO:0000313" key="2">
    <source>
        <dbReference type="EMBL" id="EDR07880.1"/>
    </source>
</evidence>
<protein>
    <submittedName>
        <fullName evidence="2">Predicted protein</fullName>
    </submittedName>
</protein>
<dbReference type="HOGENOM" id="CLU_378139_0_0_1"/>
<evidence type="ECO:0000313" key="3">
    <source>
        <dbReference type="Proteomes" id="UP000001194"/>
    </source>
</evidence>
<name>B0DCD6_LACBS</name>
<feature type="compositionally biased region" description="Pro residues" evidence="1">
    <location>
        <begin position="162"/>
        <end position="173"/>
    </location>
</feature>
<organism evidence="3">
    <name type="scientific">Laccaria bicolor (strain S238N-H82 / ATCC MYA-4686)</name>
    <name type="common">Bicoloured deceiver</name>
    <name type="synonym">Laccaria laccata var. bicolor</name>
    <dbReference type="NCBI Taxonomy" id="486041"/>
    <lineage>
        <taxon>Eukaryota</taxon>
        <taxon>Fungi</taxon>
        <taxon>Dikarya</taxon>
        <taxon>Basidiomycota</taxon>
        <taxon>Agaricomycotina</taxon>
        <taxon>Agaricomycetes</taxon>
        <taxon>Agaricomycetidae</taxon>
        <taxon>Agaricales</taxon>
        <taxon>Agaricineae</taxon>
        <taxon>Hydnangiaceae</taxon>
        <taxon>Laccaria</taxon>
    </lineage>
</organism>
<feature type="compositionally biased region" description="Low complexity" evidence="1">
    <location>
        <begin position="174"/>
        <end position="191"/>
    </location>
</feature>
<dbReference type="OrthoDB" id="2996389at2759"/>
<dbReference type="KEGG" id="lbc:LACBIDRAFT_294482"/>
<feature type="compositionally biased region" description="Pro residues" evidence="1">
    <location>
        <begin position="126"/>
        <end position="150"/>
    </location>
</feature>
<dbReference type="Proteomes" id="UP000001194">
    <property type="component" value="Unassembled WGS sequence"/>
</dbReference>
<gene>
    <name evidence="2" type="ORF">LACBIDRAFT_294482</name>
</gene>
<keyword evidence="3" id="KW-1185">Reference proteome</keyword>
<dbReference type="GeneID" id="6077087"/>
<accession>B0DCD6</accession>
<dbReference type="EMBL" id="DS547103">
    <property type="protein sequence ID" value="EDR07880.1"/>
    <property type="molecule type" value="Genomic_DNA"/>
</dbReference>
<feature type="region of interest" description="Disordered" evidence="1">
    <location>
        <begin position="523"/>
        <end position="694"/>
    </location>
</feature>
<proteinExistence type="predicted"/>
<feature type="compositionally biased region" description="Pro residues" evidence="1">
    <location>
        <begin position="649"/>
        <end position="658"/>
    </location>
</feature>